<comment type="subcellular location">
    <subcellularLocation>
        <location evidence="1">Nucleus</location>
    </subcellularLocation>
</comment>
<evidence type="ECO:0000256" key="1">
    <source>
        <dbReference type="ARBA" id="ARBA00004123"/>
    </source>
</evidence>
<dbReference type="GO" id="GO:0003723">
    <property type="term" value="F:RNA binding"/>
    <property type="evidence" value="ECO:0007669"/>
    <property type="project" value="UniProtKB-KW"/>
</dbReference>
<sequence>IFFVMEGNNNWPNYDRNPPRGRPSNSRGYPRPDNDDRNMRYGELPPPYTGSGNRQNNPHRYYNNPAPNHETHEENFPNYFKTKKLFATRSHSTNTQDCEPTTSVPRNLTPFEQKIDKLINAVRSQEGVTGLLVLLQTELENPTVILQNAVQGLKNGALTVIPQKNSQVFELAINGEKLAEGVFGSKQVAKNVLCETVIDDLKKKFKRKKDILPPNAMEGSKAHLMMLKMGWGGKGLGSKEQGEEKTVAETLTQNVTKEGLGSKNVMGEIHDILEQFAGSVKVTTLAFDSGFTKDERAHIHTIASKFNLKSKSEGKDENRRITISKKIARWDLVKELLLVNCENDSYKLIIPSDFENIWHDE</sequence>
<evidence type="ECO:0000256" key="4">
    <source>
        <dbReference type="ARBA" id="ARBA00022806"/>
    </source>
</evidence>
<dbReference type="InterPro" id="IPR036867">
    <property type="entry name" value="R3H_dom_sf"/>
</dbReference>
<evidence type="ECO:0000259" key="9">
    <source>
        <dbReference type="PROSITE" id="PS50174"/>
    </source>
</evidence>
<dbReference type="Pfam" id="PF01424">
    <property type="entry name" value="R3H"/>
    <property type="match status" value="1"/>
</dbReference>
<feature type="non-terminal residue" evidence="11">
    <location>
        <position position="1"/>
    </location>
</feature>
<dbReference type="GO" id="GO:0005634">
    <property type="term" value="C:nucleus"/>
    <property type="evidence" value="ECO:0007669"/>
    <property type="project" value="UniProtKB-SubCell"/>
</dbReference>
<gene>
    <name evidence="11" type="ORF">NQ314_013151</name>
</gene>
<accession>A0AAV8XA51</accession>
<evidence type="ECO:0000256" key="7">
    <source>
        <dbReference type="ARBA" id="ARBA00023242"/>
    </source>
</evidence>
<dbReference type="InterPro" id="IPR001374">
    <property type="entry name" value="R3H_dom"/>
</dbReference>
<reference evidence="11" key="1">
    <citation type="journal article" date="2023" name="Insect Mol. Biol.">
        <title>Genome sequencing provides insights into the evolution of gene families encoding plant cell wall-degrading enzymes in longhorned beetles.</title>
        <authorList>
            <person name="Shin N.R."/>
            <person name="Okamura Y."/>
            <person name="Kirsch R."/>
            <person name="Pauchet Y."/>
        </authorList>
    </citation>
    <scope>NUCLEOTIDE SEQUENCE</scope>
    <source>
        <strain evidence="11">RBIC_L_NR</strain>
    </source>
</reference>
<comment type="caution">
    <text evidence="11">The sequence shown here is derived from an EMBL/GenBank/DDBJ whole genome shotgun (WGS) entry which is preliminary data.</text>
</comment>
<dbReference type="AlphaFoldDB" id="A0AAV8XA51"/>
<dbReference type="PROSITE" id="PS50174">
    <property type="entry name" value="G_PATCH"/>
    <property type="match status" value="1"/>
</dbReference>
<organism evidence="11 12">
    <name type="scientific">Rhamnusium bicolor</name>
    <dbReference type="NCBI Taxonomy" id="1586634"/>
    <lineage>
        <taxon>Eukaryota</taxon>
        <taxon>Metazoa</taxon>
        <taxon>Ecdysozoa</taxon>
        <taxon>Arthropoda</taxon>
        <taxon>Hexapoda</taxon>
        <taxon>Insecta</taxon>
        <taxon>Pterygota</taxon>
        <taxon>Neoptera</taxon>
        <taxon>Endopterygota</taxon>
        <taxon>Coleoptera</taxon>
        <taxon>Polyphaga</taxon>
        <taxon>Cucujiformia</taxon>
        <taxon>Chrysomeloidea</taxon>
        <taxon>Cerambycidae</taxon>
        <taxon>Lepturinae</taxon>
        <taxon>Rhagiini</taxon>
        <taxon>Rhamnusium</taxon>
    </lineage>
</organism>
<dbReference type="GO" id="GO:0003677">
    <property type="term" value="F:DNA binding"/>
    <property type="evidence" value="ECO:0007669"/>
    <property type="project" value="UniProtKB-ARBA"/>
</dbReference>
<evidence type="ECO:0008006" key="13">
    <source>
        <dbReference type="Google" id="ProtNLM"/>
    </source>
</evidence>
<evidence type="ECO:0000256" key="5">
    <source>
        <dbReference type="ARBA" id="ARBA00022840"/>
    </source>
</evidence>
<dbReference type="SUPFAM" id="SSF82708">
    <property type="entry name" value="R3H domain"/>
    <property type="match status" value="1"/>
</dbReference>
<feature type="domain" description="G-patch" evidence="9">
    <location>
        <begin position="218"/>
        <end position="265"/>
    </location>
</feature>
<proteinExistence type="predicted"/>
<keyword evidence="5" id="KW-0067">ATP-binding</keyword>
<keyword evidence="4" id="KW-0347">Helicase</keyword>
<dbReference type="Proteomes" id="UP001162156">
    <property type="component" value="Unassembled WGS sequence"/>
</dbReference>
<feature type="compositionally biased region" description="Basic and acidic residues" evidence="8">
    <location>
        <begin position="30"/>
        <end position="40"/>
    </location>
</feature>
<dbReference type="GO" id="GO:0004386">
    <property type="term" value="F:helicase activity"/>
    <property type="evidence" value="ECO:0007669"/>
    <property type="project" value="UniProtKB-KW"/>
</dbReference>
<dbReference type="InterPro" id="IPR000467">
    <property type="entry name" value="G_patch_dom"/>
</dbReference>
<name>A0AAV8XA51_9CUCU</name>
<evidence type="ECO:0000256" key="6">
    <source>
        <dbReference type="ARBA" id="ARBA00022884"/>
    </source>
</evidence>
<keyword evidence="3" id="KW-0378">Hydrolase</keyword>
<dbReference type="PROSITE" id="PS51061">
    <property type="entry name" value="R3H"/>
    <property type="match status" value="1"/>
</dbReference>
<dbReference type="EMBL" id="JANEYF010003657">
    <property type="protein sequence ID" value="KAJ8934875.1"/>
    <property type="molecule type" value="Genomic_DNA"/>
</dbReference>
<keyword evidence="12" id="KW-1185">Reference proteome</keyword>
<dbReference type="GO" id="GO:0005524">
    <property type="term" value="F:ATP binding"/>
    <property type="evidence" value="ECO:0007669"/>
    <property type="project" value="UniProtKB-KW"/>
</dbReference>
<feature type="domain" description="R3H" evidence="10">
    <location>
        <begin position="263"/>
        <end position="327"/>
    </location>
</feature>
<evidence type="ECO:0000256" key="2">
    <source>
        <dbReference type="ARBA" id="ARBA00022741"/>
    </source>
</evidence>
<keyword evidence="7" id="KW-0539">Nucleus</keyword>
<dbReference type="SMART" id="SM00393">
    <property type="entry name" value="R3H"/>
    <property type="match status" value="1"/>
</dbReference>
<dbReference type="FunFam" id="3.30.1370.50:FF:000002">
    <property type="entry name" value="Immunoglobulin mu DNA-binding protein 2"/>
    <property type="match status" value="1"/>
</dbReference>
<evidence type="ECO:0000256" key="3">
    <source>
        <dbReference type="ARBA" id="ARBA00022801"/>
    </source>
</evidence>
<dbReference type="Gene3D" id="3.30.1370.50">
    <property type="entry name" value="R3H-like domain"/>
    <property type="match status" value="1"/>
</dbReference>
<keyword evidence="2" id="KW-0547">Nucleotide-binding</keyword>
<evidence type="ECO:0000259" key="10">
    <source>
        <dbReference type="PROSITE" id="PS51061"/>
    </source>
</evidence>
<dbReference type="GO" id="GO:0016787">
    <property type="term" value="F:hydrolase activity"/>
    <property type="evidence" value="ECO:0007669"/>
    <property type="project" value="UniProtKB-KW"/>
</dbReference>
<feature type="region of interest" description="Disordered" evidence="8">
    <location>
        <begin position="6"/>
        <end position="74"/>
    </location>
</feature>
<evidence type="ECO:0000313" key="11">
    <source>
        <dbReference type="EMBL" id="KAJ8934875.1"/>
    </source>
</evidence>
<evidence type="ECO:0000256" key="8">
    <source>
        <dbReference type="SAM" id="MobiDB-lite"/>
    </source>
</evidence>
<evidence type="ECO:0000313" key="12">
    <source>
        <dbReference type="Proteomes" id="UP001162156"/>
    </source>
</evidence>
<protein>
    <recommendedName>
        <fullName evidence="13">R3H domain-containing protein</fullName>
    </recommendedName>
</protein>
<keyword evidence="6" id="KW-0694">RNA-binding</keyword>